<keyword evidence="2" id="KW-1185">Reference proteome</keyword>
<dbReference type="KEGG" id="mng:MNEG_16171"/>
<proteinExistence type="predicted"/>
<dbReference type="GeneID" id="25733905"/>
<dbReference type="Proteomes" id="UP000054498">
    <property type="component" value="Unassembled WGS sequence"/>
</dbReference>
<evidence type="ECO:0008006" key="3">
    <source>
        <dbReference type="Google" id="ProtNLM"/>
    </source>
</evidence>
<sequence>MCVPAREAHSIPRLAGAPGHVEIAGSNAAAKLVADVAAVKTDTCLALMVGYEGAPAPLLPFDGATLRGSDEIAWVALDSAKPGRARPDGAQCIVALAAPALSAKLAPRAADGSLPPQTPEMLAALAPVLHDALRRALAAAGVQLPEPAYIQAHRWGSAFPSQPVGSTCLRADAARLAACGDFCLGGGVEGAVISARAAADAIRQHFES</sequence>
<dbReference type="AlphaFoldDB" id="A0A0D2K6H6"/>
<accession>A0A0D2K6H6</accession>
<dbReference type="PANTHER" id="PTHR16128:SF5">
    <property type="entry name" value="FAD_NAD(P)-BINDING OXIDOREDUCTASE FAMILY PROTEIN"/>
    <property type="match status" value="1"/>
</dbReference>
<dbReference type="RefSeq" id="XP_013890813.1">
    <property type="nucleotide sequence ID" value="XM_014035359.1"/>
</dbReference>
<dbReference type="OrthoDB" id="2161133at2759"/>
<dbReference type="Gene3D" id="3.90.660.10">
    <property type="match status" value="1"/>
</dbReference>
<reference evidence="1 2" key="1">
    <citation type="journal article" date="2013" name="BMC Genomics">
        <title>Reconstruction of the lipid metabolism for the microalga Monoraphidium neglectum from its genome sequence reveals characteristics suitable for biofuel production.</title>
        <authorList>
            <person name="Bogen C."/>
            <person name="Al-Dilaimi A."/>
            <person name="Albersmeier A."/>
            <person name="Wichmann J."/>
            <person name="Grundmann M."/>
            <person name="Rupp O."/>
            <person name="Lauersen K.J."/>
            <person name="Blifernez-Klassen O."/>
            <person name="Kalinowski J."/>
            <person name="Goesmann A."/>
            <person name="Mussgnug J.H."/>
            <person name="Kruse O."/>
        </authorList>
    </citation>
    <scope>NUCLEOTIDE SEQUENCE [LARGE SCALE GENOMIC DNA]</scope>
    <source>
        <strain evidence="1 2">SAG 48.87</strain>
    </source>
</reference>
<evidence type="ECO:0000313" key="1">
    <source>
        <dbReference type="EMBL" id="KIY91793.1"/>
    </source>
</evidence>
<dbReference type="PANTHER" id="PTHR16128">
    <property type="entry name" value="FAD/NAD(P)-BINDING OXIDOREDUCTASE FAMILY PROTEIN"/>
    <property type="match status" value="1"/>
</dbReference>
<organism evidence="1 2">
    <name type="scientific">Monoraphidium neglectum</name>
    <dbReference type="NCBI Taxonomy" id="145388"/>
    <lineage>
        <taxon>Eukaryota</taxon>
        <taxon>Viridiplantae</taxon>
        <taxon>Chlorophyta</taxon>
        <taxon>core chlorophytes</taxon>
        <taxon>Chlorophyceae</taxon>
        <taxon>CS clade</taxon>
        <taxon>Sphaeropleales</taxon>
        <taxon>Selenastraceae</taxon>
        <taxon>Monoraphidium</taxon>
    </lineage>
</organism>
<protein>
    <recommendedName>
        <fullName evidence="3">Amine oxidase domain-containing protein</fullName>
    </recommendedName>
</protein>
<dbReference type="EMBL" id="KK106285">
    <property type="protein sequence ID" value="KIY91793.1"/>
    <property type="molecule type" value="Genomic_DNA"/>
</dbReference>
<evidence type="ECO:0000313" key="2">
    <source>
        <dbReference type="Proteomes" id="UP000054498"/>
    </source>
</evidence>
<gene>
    <name evidence="1" type="ORF">MNEG_16171</name>
</gene>
<name>A0A0D2K6H6_9CHLO</name>